<evidence type="ECO:0000259" key="4">
    <source>
        <dbReference type="Pfam" id="PF13359"/>
    </source>
</evidence>
<dbReference type="Pfam" id="PF13613">
    <property type="entry name" value="HTH_Tnp_4"/>
    <property type="match status" value="1"/>
</dbReference>
<comment type="cofactor">
    <cofactor evidence="1">
        <name>a divalent metal cation</name>
        <dbReference type="ChEBI" id="CHEBI:60240"/>
    </cofactor>
</comment>
<keyword evidence="2" id="KW-0479">Metal-binding</keyword>
<accession>A0A147BSM8</accession>
<keyword evidence="3" id="KW-0175">Coiled coil</keyword>
<reference evidence="6" key="1">
    <citation type="journal article" date="2018" name="PLoS Negl. Trop. Dis.">
        <title>Sialome diversity of ticks revealed by RNAseq of single tick salivary glands.</title>
        <authorList>
            <person name="Perner J."/>
            <person name="Kropackova S."/>
            <person name="Kopacek P."/>
            <person name="Ribeiro J.M."/>
        </authorList>
    </citation>
    <scope>NUCLEOTIDE SEQUENCE</scope>
    <source>
        <strain evidence="6">Siblings of single egg batch collected in Ceske Budejovice</strain>
        <tissue evidence="6">Salivary glands</tissue>
    </source>
</reference>
<dbReference type="InterPro" id="IPR027805">
    <property type="entry name" value="Transposase_HTH_dom"/>
</dbReference>
<proteinExistence type="predicted"/>
<sequence>MQRAKARGDRQRELLQRQEVLGVVEGVTPAVIHIVPELSSMLQQPPSPPQAQDIVVKSEPGSSVDINHTSEEQKASEQALCTISLNAKPHDVCCQTELDMRLLRAFEADHAALQEEVRRLREKVPAATDSEGAFNKSDECVSSSTGLPTFSVLSALFSLASPLVRHTANSSLSLFQEMLLFFRKLRFNSPLQELARRYGVSQATASRVFNRWLDVFFVVAGDLVRWPDAWSLRQTVPTAFRDCFGTRVPVILDCFEIVLNSPSCQIARVSTLSPRTKRNAAKYLVGIVPQGVVTFVSKGYGGGVSNEALMEHCGILDRLEPGDLVLVDGGFMAARGVGLRCAELVVNEGGKQLSCRDVENTEEFSDVCAHVEKLIGSVRDKYSILASQIPIEFVTTSENATVTTLDKLVVVCCAFCNLCPSIMPFEQYIL</sequence>
<dbReference type="InterPro" id="IPR027806">
    <property type="entry name" value="HARBI1_dom"/>
</dbReference>
<dbReference type="Pfam" id="PF13359">
    <property type="entry name" value="DDE_Tnp_4"/>
    <property type="match status" value="1"/>
</dbReference>
<evidence type="ECO:0000313" key="6">
    <source>
        <dbReference type="EMBL" id="JAR93405.1"/>
    </source>
</evidence>
<dbReference type="AlphaFoldDB" id="A0A147BSM8"/>
<feature type="domain" description="Transposase Helix-turn-helix" evidence="5">
    <location>
        <begin position="171"/>
        <end position="218"/>
    </location>
</feature>
<dbReference type="PANTHER" id="PTHR23080">
    <property type="entry name" value="THAP DOMAIN PROTEIN"/>
    <property type="match status" value="1"/>
</dbReference>
<name>A0A147BSM8_IXORI</name>
<dbReference type="EMBL" id="GEGO01001999">
    <property type="protein sequence ID" value="JAR93405.1"/>
    <property type="molecule type" value="Transcribed_RNA"/>
</dbReference>
<feature type="coiled-coil region" evidence="3">
    <location>
        <begin position="103"/>
        <end position="130"/>
    </location>
</feature>
<dbReference type="GO" id="GO:0046872">
    <property type="term" value="F:metal ion binding"/>
    <property type="evidence" value="ECO:0007669"/>
    <property type="project" value="UniProtKB-KW"/>
</dbReference>
<evidence type="ECO:0000256" key="1">
    <source>
        <dbReference type="ARBA" id="ARBA00001968"/>
    </source>
</evidence>
<evidence type="ECO:0000259" key="5">
    <source>
        <dbReference type="Pfam" id="PF13613"/>
    </source>
</evidence>
<protein>
    <submittedName>
        <fullName evidence="6">Putative tick transposon</fullName>
    </submittedName>
</protein>
<evidence type="ECO:0000256" key="3">
    <source>
        <dbReference type="SAM" id="Coils"/>
    </source>
</evidence>
<evidence type="ECO:0000256" key="2">
    <source>
        <dbReference type="ARBA" id="ARBA00022723"/>
    </source>
</evidence>
<feature type="domain" description="DDE Tnp4" evidence="4">
    <location>
        <begin position="252"/>
        <end position="417"/>
    </location>
</feature>
<organism evidence="6">
    <name type="scientific">Ixodes ricinus</name>
    <name type="common">Common tick</name>
    <name type="synonym">Acarus ricinus</name>
    <dbReference type="NCBI Taxonomy" id="34613"/>
    <lineage>
        <taxon>Eukaryota</taxon>
        <taxon>Metazoa</taxon>
        <taxon>Ecdysozoa</taxon>
        <taxon>Arthropoda</taxon>
        <taxon>Chelicerata</taxon>
        <taxon>Arachnida</taxon>
        <taxon>Acari</taxon>
        <taxon>Parasitiformes</taxon>
        <taxon>Ixodida</taxon>
        <taxon>Ixodoidea</taxon>
        <taxon>Ixodidae</taxon>
        <taxon>Ixodinae</taxon>
        <taxon>Ixodes</taxon>
    </lineage>
</organism>
<dbReference type="PANTHER" id="PTHR23080:SF63">
    <property type="entry name" value="TICK TRANSPOSON"/>
    <property type="match status" value="1"/>
</dbReference>